<comment type="caution">
    <text evidence="1">The sequence shown here is derived from an EMBL/GenBank/DDBJ whole genome shotgun (WGS) entry which is preliminary data.</text>
</comment>
<gene>
    <name evidence="1" type="ORF">SADUNF_SadunfMtG0000700</name>
</gene>
<protein>
    <submittedName>
        <fullName evidence="1">Uncharacterized protein</fullName>
    </submittedName>
</protein>
<keyword evidence="2" id="KW-1185">Reference proteome</keyword>
<keyword evidence="1" id="KW-0496">Mitochondrion</keyword>
<dbReference type="Proteomes" id="UP000657918">
    <property type="component" value="Unassembled WGS sequence"/>
</dbReference>
<accession>A0A835MKF4</accession>
<reference evidence="1 2" key="1">
    <citation type="submission" date="2020-10" db="EMBL/GenBank/DDBJ databases">
        <title>Plant Genome Project.</title>
        <authorList>
            <person name="Zhang R.-G."/>
        </authorList>
    </citation>
    <scope>NUCLEOTIDE SEQUENCE [LARGE SCALE GENOMIC DNA]</scope>
    <source>
        <strain evidence="1">FAFU-HL-1</strain>
        <tissue evidence="1">Leaf</tissue>
    </source>
</reference>
<sequence length="188" mass="20975">MRNGLELGAAPYCERLKGGGHSIHKKRLTFFTIDNGEDSKGTKGFLLPVVVALRRDSHPLLSFRSLLTVIQWLDLVSLVALVKSSLGLGGGCEVIAGCFLYSRARAQHLQAPWGRYEWEGQERTTNNAIQCRHRKPSREEAIRGSIARPVPPKPEEYLHPRSDWTYRVIVKGKDLIVTFLAMGKIGLG</sequence>
<evidence type="ECO:0000313" key="1">
    <source>
        <dbReference type="EMBL" id="KAF9660713.1"/>
    </source>
</evidence>
<evidence type="ECO:0000313" key="2">
    <source>
        <dbReference type="Proteomes" id="UP000657918"/>
    </source>
</evidence>
<dbReference type="EMBL" id="JADGMS010000020">
    <property type="protein sequence ID" value="KAF9660713.1"/>
    <property type="molecule type" value="Genomic_DNA"/>
</dbReference>
<geneLocation type="mitochondrion" evidence="1"/>
<organism evidence="1 2">
    <name type="scientific">Salix dunnii</name>
    <dbReference type="NCBI Taxonomy" id="1413687"/>
    <lineage>
        <taxon>Eukaryota</taxon>
        <taxon>Viridiplantae</taxon>
        <taxon>Streptophyta</taxon>
        <taxon>Embryophyta</taxon>
        <taxon>Tracheophyta</taxon>
        <taxon>Spermatophyta</taxon>
        <taxon>Magnoliopsida</taxon>
        <taxon>eudicotyledons</taxon>
        <taxon>Gunneridae</taxon>
        <taxon>Pentapetalae</taxon>
        <taxon>rosids</taxon>
        <taxon>fabids</taxon>
        <taxon>Malpighiales</taxon>
        <taxon>Salicaceae</taxon>
        <taxon>Saliceae</taxon>
        <taxon>Salix</taxon>
    </lineage>
</organism>
<dbReference type="AlphaFoldDB" id="A0A835MKF4"/>
<name>A0A835MKF4_9ROSI</name>
<proteinExistence type="predicted"/>